<evidence type="ECO:0000313" key="2">
    <source>
        <dbReference type="Proteomes" id="UP000199433"/>
    </source>
</evidence>
<dbReference type="AlphaFoldDB" id="A0A1G8VRP5"/>
<protein>
    <submittedName>
        <fullName evidence="1">Uncharacterized protein</fullName>
    </submittedName>
</protein>
<keyword evidence="2" id="KW-1185">Reference proteome</keyword>
<name>A0A1G8VRP5_9LACT</name>
<proteinExistence type="predicted"/>
<accession>A0A1G8VRP5</accession>
<dbReference type="Proteomes" id="UP000199433">
    <property type="component" value="Unassembled WGS sequence"/>
</dbReference>
<sequence>MMELTGVSNECFKCRNRFCSNGIISIADKGEAFNEIACPKHTGDLYKYADEVLGKDNGVYRLHVSSSSTLSRKMMKEKVEEQTNE</sequence>
<dbReference type="STRING" id="426701.SAMN04488098_100274"/>
<reference evidence="2" key="1">
    <citation type="submission" date="2016-10" db="EMBL/GenBank/DDBJ databases">
        <authorList>
            <person name="Varghese N."/>
            <person name="Submissions S."/>
        </authorList>
    </citation>
    <scope>NUCLEOTIDE SEQUENCE [LARGE SCALE GENOMIC DNA]</scope>
    <source>
        <strain evidence="2">DSM 19181</strain>
    </source>
</reference>
<dbReference type="OrthoDB" id="9971388at2"/>
<organism evidence="1 2">
    <name type="scientific">Alkalibacterium thalassium</name>
    <dbReference type="NCBI Taxonomy" id="426701"/>
    <lineage>
        <taxon>Bacteria</taxon>
        <taxon>Bacillati</taxon>
        <taxon>Bacillota</taxon>
        <taxon>Bacilli</taxon>
        <taxon>Lactobacillales</taxon>
        <taxon>Carnobacteriaceae</taxon>
        <taxon>Alkalibacterium</taxon>
    </lineage>
</organism>
<evidence type="ECO:0000313" key="1">
    <source>
        <dbReference type="EMBL" id="SDJ68664.1"/>
    </source>
</evidence>
<dbReference type="EMBL" id="FNFK01000002">
    <property type="protein sequence ID" value="SDJ68664.1"/>
    <property type="molecule type" value="Genomic_DNA"/>
</dbReference>
<gene>
    <name evidence="1" type="ORF">SAMN04488098_100274</name>
</gene>
<dbReference type="RefSeq" id="WP_091264387.1">
    <property type="nucleotide sequence ID" value="NZ_FNFK01000002.1"/>
</dbReference>